<dbReference type="InterPro" id="IPR029035">
    <property type="entry name" value="DHS-like_NAD/FAD-binding_dom"/>
</dbReference>
<gene>
    <name evidence="3" type="ORF">CHH67_23980</name>
</gene>
<reference evidence="3 4" key="1">
    <citation type="submission" date="2017-07" db="EMBL/GenBank/DDBJ databases">
        <title>Isolation and whole genome analysis of endospore-forming bacteria from heroin.</title>
        <authorList>
            <person name="Kalinowski J."/>
            <person name="Ahrens B."/>
            <person name="Al-Dilaimi A."/>
            <person name="Winkler A."/>
            <person name="Wibberg D."/>
            <person name="Schleenbecker U."/>
            <person name="Ruckert C."/>
            <person name="Wolfel R."/>
            <person name="Grass G."/>
        </authorList>
    </citation>
    <scope>NUCLEOTIDE SEQUENCE [LARGE SCALE GENOMIC DNA]</scope>
    <source>
        <strain evidence="3 4">7537-G1</strain>
    </source>
</reference>
<dbReference type="Proteomes" id="UP000215596">
    <property type="component" value="Unassembled WGS sequence"/>
</dbReference>
<dbReference type="OrthoDB" id="5521101at2"/>
<feature type="domain" description="HTH HARE-type" evidence="2">
    <location>
        <begin position="1"/>
        <end position="78"/>
    </location>
</feature>
<dbReference type="RefSeq" id="WP_095267897.1">
    <property type="nucleotide sequence ID" value="NZ_NPBY01000092.1"/>
</dbReference>
<evidence type="ECO:0000313" key="3">
    <source>
        <dbReference type="EMBL" id="PAD71783.1"/>
    </source>
</evidence>
<dbReference type="EMBL" id="NPBY01000092">
    <property type="protein sequence ID" value="PAD71783.1"/>
    <property type="molecule type" value="Genomic_DNA"/>
</dbReference>
<dbReference type="InterPro" id="IPR007759">
    <property type="entry name" value="Asxl_HARE-HTH"/>
</dbReference>
<comment type="caution">
    <text evidence="3">The sequence shown here is derived from an EMBL/GenBank/DDBJ whole genome shotgun (WGS) entry which is preliminary data.</text>
</comment>
<evidence type="ECO:0000256" key="1">
    <source>
        <dbReference type="ARBA" id="ARBA00023163"/>
    </source>
</evidence>
<keyword evidence="1" id="KW-0804">Transcription</keyword>
<protein>
    <recommendedName>
        <fullName evidence="2">HTH HARE-type domain-containing protein</fullName>
    </recommendedName>
</protein>
<dbReference type="GO" id="GO:0006355">
    <property type="term" value="P:regulation of DNA-templated transcription"/>
    <property type="evidence" value="ECO:0007669"/>
    <property type="project" value="InterPro"/>
</dbReference>
<organism evidence="3 4">
    <name type="scientific">Paenibacillus campinasensis</name>
    <dbReference type="NCBI Taxonomy" id="66347"/>
    <lineage>
        <taxon>Bacteria</taxon>
        <taxon>Bacillati</taxon>
        <taxon>Bacillota</taxon>
        <taxon>Bacilli</taxon>
        <taxon>Bacillales</taxon>
        <taxon>Paenibacillaceae</taxon>
        <taxon>Paenibacillus</taxon>
    </lineage>
</organism>
<evidence type="ECO:0000259" key="2">
    <source>
        <dbReference type="PROSITE" id="PS51913"/>
    </source>
</evidence>
<sequence length="431" mass="50258">MKIYEAAILALKKIGRPATVKEILEEILKDNIYEFNTLDKENVLRNQIRRRCEHYTKSGAADTKYFRQSRGRIELLEFPIAISRPKEEDDPEEWKIKRTEYINQVHGAFKRNQLSLFLGAGVSRSATLPDWQTLIKKLNSEVIRKISGEKGKWSIANRKFKESDTAMLTDVLTHLKSDGSSISNAHFFEFMLAEKDHKELSPYIRKALYGEDYLGKKFNSSQLEWIAKLCIPKNFHRIRSVITFNFDDLLEQNLIALTVKPKPVFKEDVEISPENLPIYHVHGYLPQNDTSFDNEDGNLIVFSEKAYHTVYTDAYSWSNIIQLYTLKESVCLFIGLSFTDPNMRRLLDIASRRNNKVKHYALMERKDLENAEELLGRDLMAQVNRQSANLLQSFLNDIHTFKEIEFRRMGIQIIWYNDHSEIPDIIQDIIG</sequence>
<evidence type="ECO:0000313" key="4">
    <source>
        <dbReference type="Proteomes" id="UP000215596"/>
    </source>
</evidence>
<dbReference type="Gene3D" id="3.40.50.1220">
    <property type="entry name" value="TPP-binding domain"/>
    <property type="match status" value="1"/>
</dbReference>
<dbReference type="PROSITE" id="PS51913">
    <property type="entry name" value="HTH_HARE"/>
    <property type="match status" value="1"/>
</dbReference>
<dbReference type="SUPFAM" id="SSF52467">
    <property type="entry name" value="DHS-like NAD/FAD-binding domain"/>
    <property type="match status" value="1"/>
</dbReference>
<name>A0A268EF91_9BACL</name>
<dbReference type="AlphaFoldDB" id="A0A268EF91"/>
<accession>A0A268EF91</accession>
<dbReference type="Pfam" id="PF13289">
    <property type="entry name" value="SIR2_2"/>
    <property type="match status" value="1"/>
</dbReference>
<proteinExistence type="predicted"/>